<proteinExistence type="predicted"/>
<dbReference type="Proteomes" id="UP001596108">
    <property type="component" value="Unassembled WGS sequence"/>
</dbReference>
<evidence type="ECO:0000313" key="2">
    <source>
        <dbReference type="Proteomes" id="UP001596108"/>
    </source>
</evidence>
<keyword evidence="2" id="KW-1185">Reference proteome</keyword>
<protein>
    <submittedName>
        <fullName evidence="1">Uncharacterized protein</fullName>
    </submittedName>
</protein>
<accession>A0ABW0QXS5</accession>
<comment type="caution">
    <text evidence="1">The sequence shown here is derived from an EMBL/GenBank/DDBJ whole genome shotgun (WGS) entry which is preliminary data.</text>
</comment>
<gene>
    <name evidence="1" type="ORF">ACFPQ4_07625</name>
</gene>
<dbReference type="EMBL" id="JBHSNC010000024">
    <property type="protein sequence ID" value="MFC5529316.1"/>
    <property type="molecule type" value="Genomic_DNA"/>
</dbReference>
<evidence type="ECO:0000313" key="1">
    <source>
        <dbReference type="EMBL" id="MFC5529316.1"/>
    </source>
</evidence>
<sequence>MTEAHVPDSDRKTYYVSVGAGQVLEDKEAAPFELVIRANEEELNQLQELFEETSSTDEAGAFTLEGSPMVSDSPEDATYDGLIHSVYELLYELGTDETKRHIESMGILH</sequence>
<organism evidence="1 2">
    <name type="scientific">Cohnella yongneupensis</name>
    <dbReference type="NCBI Taxonomy" id="425006"/>
    <lineage>
        <taxon>Bacteria</taxon>
        <taxon>Bacillati</taxon>
        <taxon>Bacillota</taxon>
        <taxon>Bacilli</taxon>
        <taxon>Bacillales</taxon>
        <taxon>Paenibacillaceae</taxon>
        <taxon>Cohnella</taxon>
    </lineage>
</organism>
<dbReference type="RefSeq" id="WP_378111187.1">
    <property type="nucleotide sequence ID" value="NZ_JBHSNC010000024.1"/>
</dbReference>
<name>A0ABW0QXS5_9BACL</name>
<reference evidence="2" key="1">
    <citation type="journal article" date="2019" name="Int. J. Syst. Evol. Microbiol.">
        <title>The Global Catalogue of Microorganisms (GCM) 10K type strain sequencing project: providing services to taxonomists for standard genome sequencing and annotation.</title>
        <authorList>
            <consortium name="The Broad Institute Genomics Platform"/>
            <consortium name="The Broad Institute Genome Sequencing Center for Infectious Disease"/>
            <person name="Wu L."/>
            <person name="Ma J."/>
        </authorList>
    </citation>
    <scope>NUCLEOTIDE SEQUENCE [LARGE SCALE GENOMIC DNA]</scope>
    <source>
        <strain evidence="2">CGMCC 1.18578</strain>
    </source>
</reference>